<protein>
    <submittedName>
        <fullName evidence="2">Uncharacterized protein</fullName>
    </submittedName>
</protein>
<dbReference type="AlphaFoldDB" id="A0A931GUX9"/>
<comment type="caution">
    <text evidence="2">The sequence shown here is derived from an EMBL/GenBank/DDBJ whole genome shotgun (WGS) entry which is preliminary data.</text>
</comment>
<gene>
    <name evidence="2" type="ORF">I5907_06285</name>
</gene>
<organism evidence="2 3">
    <name type="scientific">Panacibacter microcysteis</name>
    <dbReference type="NCBI Taxonomy" id="2793269"/>
    <lineage>
        <taxon>Bacteria</taxon>
        <taxon>Pseudomonadati</taxon>
        <taxon>Bacteroidota</taxon>
        <taxon>Chitinophagia</taxon>
        <taxon>Chitinophagales</taxon>
        <taxon>Chitinophagaceae</taxon>
        <taxon>Panacibacter</taxon>
    </lineage>
</organism>
<sequence>MMAQGDQEFTPQQSLQLIESIINRAKDNFAERGFMYLVWGWAVFILSLVQFVLLHFYQYPKHYMVWMCSWLVLAYHVLYMRKKARTQTVRTYTDYIISYVWITFIIMLFLLGFLLGRLLGGDYFYHINPILLALYGMPVFLTGIIMRFTPLIVGAVSCWVLSVVTTFIEIYDYQFLMLPVAMLVAWIIPGYLLKAKYNKQNA</sequence>
<evidence type="ECO:0000256" key="1">
    <source>
        <dbReference type="SAM" id="Phobius"/>
    </source>
</evidence>
<feature type="transmembrane region" description="Helical" evidence="1">
    <location>
        <begin position="92"/>
        <end position="117"/>
    </location>
</feature>
<keyword evidence="3" id="KW-1185">Reference proteome</keyword>
<feature type="transmembrane region" description="Helical" evidence="1">
    <location>
        <begin position="148"/>
        <end position="168"/>
    </location>
</feature>
<accession>A0A931GUX9</accession>
<reference evidence="2" key="1">
    <citation type="submission" date="2020-11" db="EMBL/GenBank/DDBJ databases">
        <title>Bacterial whole genome sequence for Panacibacter sp. DH6.</title>
        <authorList>
            <person name="Le V."/>
            <person name="Ko S."/>
            <person name="Ahn C.-Y."/>
            <person name="Oh H.-M."/>
        </authorList>
    </citation>
    <scope>NUCLEOTIDE SEQUENCE</scope>
    <source>
        <strain evidence="2">DH6</strain>
    </source>
</reference>
<feature type="transmembrane region" description="Helical" evidence="1">
    <location>
        <begin position="123"/>
        <end position="141"/>
    </location>
</feature>
<name>A0A931GUX9_9BACT</name>
<feature type="transmembrane region" description="Helical" evidence="1">
    <location>
        <begin position="174"/>
        <end position="193"/>
    </location>
</feature>
<dbReference type="RefSeq" id="WP_196989863.1">
    <property type="nucleotide sequence ID" value="NZ_JADWYR010000001.1"/>
</dbReference>
<keyword evidence="1" id="KW-0472">Membrane</keyword>
<feature type="transmembrane region" description="Helical" evidence="1">
    <location>
        <begin position="34"/>
        <end position="57"/>
    </location>
</feature>
<proteinExistence type="predicted"/>
<dbReference type="Proteomes" id="UP000628448">
    <property type="component" value="Unassembled WGS sequence"/>
</dbReference>
<dbReference type="EMBL" id="JADWYR010000001">
    <property type="protein sequence ID" value="MBG9375835.1"/>
    <property type="molecule type" value="Genomic_DNA"/>
</dbReference>
<evidence type="ECO:0000313" key="3">
    <source>
        <dbReference type="Proteomes" id="UP000628448"/>
    </source>
</evidence>
<feature type="transmembrane region" description="Helical" evidence="1">
    <location>
        <begin position="63"/>
        <end position="80"/>
    </location>
</feature>
<keyword evidence="1" id="KW-0812">Transmembrane</keyword>
<keyword evidence="1" id="KW-1133">Transmembrane helix</keyword>
<evidence type="ECO:0000313" key="2">
    <source>
        <dbReference type="EMBL" id="MBG9375835.1"/>
    </source>
</evidence>